<dbReference type="Gene3D" id="1.10.10.10">
    <property type="entry name" value="Winged helix-like DNA-binding domain superfamily/Winged helix DNA-binding domain"/>
    <property type="match status" value="1"/>
</dbReference>
<dbReference type="STRING" id="767452.AVL62_13400"/>
<organism evidence="2 3">
    <name type="scientific">Serinicoccus chungangensis</name>
    <dbReference type="NCBI Taxonomy" id="767452"/>
    <lineage>
        <taxon>Bacteria</taxon>
        <taxon>Bacillati</taxon>
        <taxon>Actinomycetota</taxon>
        <taxon>Actinomycetes</taxon>
        <taxon>Micrococcales</taxon>
        <taxon>Ornithinimicrobiaceae</taxon>
        <taxon>Serinicoccus</taxon>
    </lineage>
</organism>
<reference evidence="2 3" key="1">
    <citation type="submission" date="2015-12" db="EMBL/GenBank/DDBJ databases">
        <title>Serinicoccus chungangenesis strain CD08_5 genome sequencing and assembly.</title>
        <authorList>
            <person name="Chander A.M."/>
            <person name="Kaur G."/>
            <person name="Nair G.R."/>
            <person name="Dhawan D.K."/>
            <person name="Kochhar R.K."/>
            <person name="Mayilraj S."/>
            <person name="Bhadada S.K."/>
        </authorList>
    </citation>
    <scope>NUCLEOTIDE SEQUENCE [LARGE SCALE GENOMIC DNA]</scope>
    <source>
        <strain evidence="2 3">CD08_5</strain>
    </source>
</reference>
<proteinExistence type="predicted"/>
<evidence type="ECO:0000313" key="2">
    <source>
        <dbReference type="EMBL" id="KUG57415.1"/>
    </source>
</evidence>
<evidence type="ECO:0000259" key="1">
    <source>
        <dbReference type="SMART" id="SM00347"/>
    </source>
</evidence>
<accession>A0A0W8IBT7</accession>
<dbReference type="OrthoDB" id="3211876at2"/>
<sequence length="161" mass="17678">MTSPDPTRSSRLRQLFAVLADMDAAINEAYRERGQGQVRSRFVLPLVRLAHLGPMTITQLAGELDRTHSALSQTIGQMRQADLVTSEAGEDGRTRVVTLTERGRALVPLAEAEWRATEAAVAELEEELPYALSAVAADLAEALGRRSFAERLEDHLGRDQV</sequence>
<feature type="domain" description="HTH marR-type" evidence="1">
    <location>
        <begin position="31"/>
        <end position="129"/>
    </location>
</feature>
<keyword evidence="3" id="KW-1185">Reference proteome</keyword>
<dbReference type="Proteomes" id="UP000054837">
    <property type="component" value="Unassembled WGS sequence"/>
</dbReference>
<gene>
    <name evidence="2" type="ORF">AVL62_13400</name>
</gene>
<protein>
    <submittedName>
        <fullName evidence="2">MarR family transcriptional regulator</fullName>
    </submittedName>
</protein>
<dbReference type="GO" id="GO:0003700">
    <property type="term" value="F:DNA-binding transcription factor activity"/>
    <property type="evidence" value="ECO:0007669"/>
    <property type="project" value="InterPro"/>
</dbReference>
<name>A0A0W8IBT7_9MICO</name>
<dbReference type="InterPro" id="IPR036388">
    <property type="entry name" value="WH-like_DNA-bd_sf"/>
</dbReference>
<dbReference type="SMART" id="SM00347">
    <property type="entry name" value="HTH_MARR"/>
    <property type="match status" value="1"/>
</dbReference>
<dbReference type="SUPFAM" id="SSF46785">
    <property type="entry name" value="Winged helix' DNA-binding domain"/>
    <property type="match status" value="1"/>
</dbReference>
<dbReference type="EMBL" id="LQBL01000005">
    <property type="protein sequence ID" value="KUG57415.1"/>
    <property type="molecule type" value="Genomic_DNA"/>
</dbReference>
<evidence type="ECO:0000313" key="3">
    <source>
        <dbReference type="Proteomes" id="UP000054837"/>
    </source>
</evidence>
<dbReference type="AlphaFoldDB" id="A0A0W8IBT7"/>
<dbReference type="InterPro" id="IPR011991">
    <property type="entry name" value="ArsR-like_HTH"/>
</dbReference>
<dbReference type="InterPro" id="IPR036390">
    <property type="entry name" value="WH_DNA-bd_sf"/>
</dbReference>
<comment type="caution">
    <text evidence="2">The sequence shown here is derived from an EMBL/GenBank/DDBJ whole genome shotgun (WGS) entry which is preliminary data.</text>
</comment>
<dbReference type="CDD" id="cd00090">
    <property type="entry name" value="HTH_ARSR"/>
    <property type="match status" value="1"/>
</dbReference>
<dbReference type="Pfam" id="PF13463">
    <property type="entry name" value="HTH_27"/>
    <property type="match status" value="1"/>
</dbReference>
<dbReference type="RefSeq" id="WP_058890250.1">
    <property type="nucleotide sequence ID" value="NZ_LQBL01000005.1"/>
</dbReference>
<dbReference type="InterPro" id="IPR000835">
    <property type="entry name" value="HTH_MarR-typ"/>
</dbReference>